<protein>
    <recommendedName>
        <fullName evidence="2 6">Malonyl CoA-acyl carrier protein transacylase</fullName>
        <ecNumber evidence="1 6">2.3.1.39</ecNumber>
    </recommendedName>
</protein>
<evidence type="ECO:0000256" key="1">
    <source>
        <dbReference type="ARBA" id="ARBA00013258"/>
    </source>
</evidence>
<reference evidence="9 10" key="1">
    <citation type="submission" date="2020-08" db="EMBL/GenBank/DDBJ databases">
        <title>Bridging the membrane lipid divide: bacteria of the FCB group superphylum have the potential to synthesize archaeal ether lipids.</title>
        <authorList>
            <person name="Villanueva L."/>
            <person name="Von Meijenfeldt F.A.B."/>
            <person name="Westbye A.B."/>
            <person name="Yadav S."/>
            <person name="Hopmans E.C."/>
            <person name="Dutilh B.E."/>
            <person name="Sinninghe Damste J.S."/>
        </authorList>
    </citation>
    <scope>NUCLEOTIDE SEQUENCE [LARGE SCALE GENOMIC DNA]</scope>
    <source>
        <strain evidence="9">NIOZ-UU17</strain>
    </source>
</reference>
<dbReference type="SUPFAM" id="SSF55048">
    <property type="entry name" value="Probable ACP-binding domain of malonyl-CoA ACP transacylase"/>
    <property type="match status" value="1"/>
</dbReference>
<accession>A0A8J6P542</accession>
<dbReference type="NCBIfam" id="TIGR00128">
    <property type="entry name" value="fabD"/>
    <property type="match status" value="1"/>
</dbReference>
<dbReference type="Gene3D" id="3.40.366.10">
    <property type="entry name" value="Malonyl-Coenzyme A Acyl Carrier Protein, domain 2"/>
    <property type="match status" value="1"/>
</dbReference>
<evidence type="ECO:0000256" key="5">
    <source>
        <dbReference type="ARBA" id="ARBA00048462"/>
    </source>
</evidence>
<dbReference type="Gene3D" id="3.30.70.250">
    <property type="entry name" value="Malonyl-CoA ACP transacylase, ACP-binding"/>
    <property type="match status" value="1"/>
</dbReference>
<evidence type="ECO:0000256" key="3">
    <source>
        <dbReference type="ARBA" id="ARBA00022679"/>
    </source>
</evidence>
<evidence type="ECO:0000313" key="9">
    <source>
        <dbReference type="EMBL" id="MBC8433286.1"/>
    </source>
</evidence>
<dbReference type="InterPro" id="IPR001227">
    <property type="entry name" value="Ac_transferase_dom_sf"/>
</dbReference>
<comment type="caution">
    <text evidence="9">The sequence shown here is derived from an EMBL/GenBank/DDBJ whole genome shotgun (WGS) entry which is preliminary data.</text>
</comment>
<dbReference type="SUPFAM" id="SSF52151">
    <property type="entry name" value="FabD/lysophospholipase-like"/>
    <property type="match status" value="1"/>
</dbReference>
<comment type="similarity">
    <text evidence="6">Belongs to the fabD family.</text>
</comment>
<dbReference type="AlphaFoldDB" id="A0A8J6P542"/>
<feature type="active site" evidence="7">
    <location>
        <position position="199"/>
    </location>
</feature>
<comment type="catalytic activity">
    <reaction evidence="5 6">
        <text>holo-[ACP] + malonyl-CoA = malonyl-[ACP] + CoA</text>
        <dbReference type="Rhea" id="RHEA:41792"/>
        <dbReference type="Rhea" id="RHEA-COMP:9623"/>
        <dbReference type="Rhea" id="RHEA-COMP:9685"/>
        <dbReference type="ChEBI" id="CHEBI:57287"/>
        <dbReference type="ChEBI" id="CHEBI:57384"/>
        <dbReference type="ChEBI" id="CHEBI:64479"/>
        <dbReference type="ChEBI" id="CHEBI:78449"/>
        <dbReference type="EC" id="2.3.1.39"/>
    </reaction>
</comment>
<feature type="domain" description="Malonyl-CoA:ACP transacylase (MAT)" evidence="8">
    <location>
        <begin position="7"/>
        <end position="304"/>
    </location>
</feature>
<dbReference type="PANTHER" id="PTHR42681">
    <property type="entry name" value="MALONYL-COA-ACYL CARRIER PROTEIN TRANSACYLASE, MITOCHONDRIAL"/>
    <property type="match status" value="1"/>
</dbReference>
<keyword evidence="3 6" id="KW-0808">Transferase</keyword>
<keyword evidence="4 6" id="KW-0012">Acyltransferase</keyword>
<dbReference type="GO" id="GO:0006633">
    <property type="term" value="P:fatty acid biosynthetic process"/>
    <property type="evidence" value="ECO:0007669"/>
    <property type="project" value="TreeGrafter"/>
</dbReference>
<dbReference type="InterPro" id="IPR004410">
    <property type="entry name" value="Malonyl_CoA-ACP_transAc_FabD"/>
</dbReference>
<dbReference type="InterPro" id="IPR016036">
    <property type="entry name" value="Malonyl_transacylase_ACP-bd"/>
</dbReference>
<gene>
    <name evidence="9" type="primary">fabD</name>
    <name evidence="9" type="ORF">H8D96_15355</name>
</gene>
<evidence type="ECO:0000256" key="7">
    <source>
        <dbReference type="PIRSR" id="PIRSR000446-1"/>
    </source>
</evidence>
<dbReference type="SMART" id="SM00827">
    <property type="entry name" value="PKS_AT"/>
    <property type="match status" value="1"/>
</dbReference>
<dbReference type="GO" id="GO:0005829">
    <property type="term" value="C:cytosol"/>
    <property type="evidence" value="ECO:0007669"/>
    <property type="project" value="TreeGrafter"/>
</dbReference>
<feature type="active site" evidence="7">
    <location>
        <position position="91"/>
    </location>
</feature>
<proteinExistence type="inferred from homology"/>
<dbReference type="InterPro" id="IPR014043">
    <property type="entry name" value="Acyl_transferase_dom"/>
</dbReference>
<evidence type="ECO:0000259" key="8">
    <source>
        <dbReference type="SMART" id="SM00827"/>
    </source>
</evidence>
<dbReference type="Proteomes" id="UP000605201">
    <property type="component" value="Unassembled WGS sequence"/>
</dbReference>
<dbReference type="InterPro" id="IPR024925">
    <property type="entry name" value="Malonyl_CoA-ACP_transAc"/>
</dbReference>
<dbReference type="EC" id="2.3.1.39" evidence="1 6"/>
<sequence length="312" mass="34194">MKKTVFLFPGQGSQAVGMGQDFYQEFDFVKEIFDMAEEIAKINLSKLCFNGPLEDLTATVNLQPAITAVNLACLAAIEKEGIKPDITAGHSLGEYSALCASGVVSKPDTFRLVFKRGLLMHRESTKHKGAMQAIVGLPIDAVQQIVAEAQQDGVIAVANHNAELQIVITGAPDPVKKAASLAVSQRARAIPLKVSGAWHSDLIKGAEDEFTDFLNTFTFIAPERPVIMNVTGALVENPDAIKALMAQQLCSPVKWYDTICKLIEDRVEYFVEVGPGKVLTGLLKKILPKDYPCKIYNINSMRHLEQFFKEIT</sequence>
<dbReference type="InterPro" id="IPR016035">
    <property type="entry name" value="Acyl_Trfase/lysoPLipase"/>
</dbReference>
<dbReference type="PIRSF" id="PIRSF000446">
    <property type="entry name" value="Mct"/>
    <property type="match status" value="1"/>
</dbReference>
<evidence type="ECO:0000256" key="6">
    <source>
        <dbReference type="PIRNR" id="PIRNR000446"/>
    </source>
</evidence>
<evidence type="ECO:0000313" key="10">
    <source>
        <dbReference type="Proteomes" id="UP000605201"/>
    </source>
</evidence>
<evidence type="ECO:0000256" key="2">
    <source>
        <dbReference type="ARBA" id="ARBA00018953"/>
    </source>
</evidence>
<name>A0A8J6P542_9BACT</name>
<dbReference type="EMBL" id="JACNIG010000287">
    <property type="protein sequence ID" value="MBC8433286.1"/>
    <property type="molecule type" value="Genomic_DNA"/>
</dbReference>
<dbReference type="GO" id="GO:0004314">
    <property type="term" value="F:[acyl-carrier-protein] S-malonyltransferase activity"/>
    <property type="evidence" value="ECO:0007669"/>
    <property type="project" value="UniProtKB-EC"/>
</dbReference>
<evidence type="ECO:0000256" key="4">
    <source>
        <dbReference type="ARBA" id="ARBA00023315"/>
    </source>
</evidence>
<organism evidence="9 10">
    <name type="scientific">Candidatus Desulfatibia vada</name>
    <dbReference type="NCBI Taxonomy" id="2841696"/>
    <lineage>
        <taxon>Bacteria</taxon>
        <taxon>Pseudomonadati</taxon>
        <taxon>Thermodesulfobacteriota</taxon>
        <taxon>Desulfobacteria</taxon>
        <taxon>Desulfobacterales</taxon>
        <taxon>Desulfobacterales incertae sedis</taxon>
        <taxon>Candidatus Desulfatibia</taxon>
    </lineage>
</organism>
<dbReference type="Pfam" id="PF00698">
    <property type="entry name" value="Acyl_transf_1"/>
    <property type="match status" value="1"/>
</dbReference>
<dbReference type="InterPro" id="IPR050858">
    <property type="entry name" value="Mal-CoA-ACP_Trans/PKS_FabD"/>
</dbReference>
<dbReference type="PANTHER" id="PTHR42681:SF1">
    <property type="entry name" value="MALONYL-COA-ACYL CARRIER PROTEIN TRANSACYLASE, MITOCHONDRIAL"/>
    <property type="match status" value="1"/>
</dbReference>